<sequence length="477" mass="54598">MNTVAPWPTFRAAEARVLHVQTKLHKWATTDPNKQFPDLFNLVADLGTLRVAWLRVRTNRGARSAGVDGVTCSHVEQQVGEEPFLRLLRDRLKDGTYRPEPVRERAIPKKGGKVRRLGIATVADRVVQMAVKLVLEPIFEPDQYRSSYAYRPGRRAQDAVAEIVHYINNGYTWAVEGDIEGCFDNIRHSAVVEHIRRRVTDRKVINLCKAFLKAGVLTELGRLERRVSGTPQGGIISPLFANLALSALDEPFQAAWAATSKYRNQRTYLRSKGIATYRLIRYSDDFVIMVHGSQTQAETLKADTATLLASQGLRLSEAKTHITHVDNGFDFLGFRIQRRAREGKTACAYTFMSPANFEAVKRKVKAWTRRNRLNLTLLDILEAINPILRGVANYFRHAAVKRTLHYLTWYTWWRVMRWLRAKHPKANWTWLRKRYFGKDRISQAGVTLFRPDSVPVTRYRYRGSKIPTPWNAATATG</sequence>
<name>A0A8J3ZIN5_9ACTN</name>
<feature type="domain" description="Reverse transcriptase" evidence="1">
    <location>
        <begin position="88"/>
        <end position="336"/>
    </location>
</feature>
<reference evidence="2" key="1">
    <citation type="submission" date="2021-01" db="EMBL/GenBank/DDBJ databases">
        <title>Whole genome shotgun sequence of Virgisporangium aurantiacum NBRC 16421.</title>
        <authorList>
            <person name="Komaki H."/>
            <person name="Tamura T."/>
        </authorList>
    </citation>
    <scope>NUCLEOTIDE SEQUENCE</scope>
    <source>
        <strain evidence="2">NBRC 16421</strain>
    </source>
</reference>
<dbReference type="InterPro" id="IPR051083">
    <property type="entry name" value="GrpII_Intron_Splice-Mob/Def"/>
</dbReference>
<dbReference type="PANTHER" id="PTHR34047:SF8">
    <property type="entry name" value="PROTEIN YKFC"/>
    <property type="match status" value="1"/>
</dbReference>
<accession>A0A8J3ZIN5</accession>
<comment type="caution">
    <text evidence="2">The sequence shown here is derived from an EMBL/GenBank/DDBJ whole genome shotgun (WGS) entry which is preliminary data.</text>
</comment>
<evidence type="ECO:0000259" key="1">
    <source>
        <dbReference type="PROSITE" id="PS50878"/>
    </source>
</evidence>
<dbReference type="CDD" id="cd01651">
    <property type="entry name" value="RT_G2_intron"/>
    <property type="match status" value="1"/>
</dbReference>
<dbReference type="Pfam" id="PF08388">
    <property type="entry name" value="GIIM"/>
    <property type="match status" value="1"/>
</dbReference>
<dbReference type="InterPro" id="IPR013597">
    <property type="entry name" value="Mat_intron_G2"/>
</dbReference>
<dbReference type="GO" id="GO:0003964">
    <property type="term" value="F:RNA-directed DNA polymerase activity"/>
    <property type="evidence" value="ECO:0007669"/>
    <property type="project" value="UniProtKB-KW"/>
</dbReference>
<dbReference type="Pfam" id="PF00078">
    <property type="entry name" value="RVT_1"/>
    <property type="match status" value="1"/>
</dbReference>
<organism evidence="2 3">
    <name type="scientific">Virgisporangium aurantiacum</name>
    <dbReference type="NCBI Taxonomy" id="175570"/>
    <lineage>
        <taxon>Bacteria</taxon>
        <taxon>Bacillati</taxon>
        <taxon>Actinomycetota</taxon>
        <taxon>Actinomycetes</taxon>
        <taxon>Micromonosporales</taxon>
        <taxon>Micromonosporaceae</taxon>
        <taxon>Virgisporangium</taxon>
    </lineage>
</organism>
<evidence type="ECO:0000313" key="3">
    <source>
        <dbReference type="Proteomes" id="UP000612585"/>
    </source>
</evidence>
<keyword evidence="3" id="KW-1185">Reference proteome</keyword>
<dbReference type="NCBIfam" id="TIGR04416">
    <property type="entry name" value="group_II_RT_mat"/>
    <property type="match status" value="1"/>
</dbReference>
<keyword evidence="2" id="KW-0695">RNA-directed DNA polymerase</keyword>
<dbReference type="InterPro" id="IPR030931">
    <property type="entry name" value="Group_II_RT_mat"/>
</dbReference>
<protein>
    <submittedName>
        <fullName evidence="2">Group II intron reverse transcriptase/maturase</fullName>
    </submittedName>
</protein>
<dbReference type="EMBL" id="BOPG01000075">
    <property type="protein sequence ID" value="GIJ62093.1"/>
    <property type="molecule type" value="Genomic_DNA"/>
</dbReference>
<dbReference type="RefSeq" id="WP_204007507.1">
    <property type="nucleotide sequence ID" value="NZ_BOPG01000075.1"/>
</dbReference>
<dbReference type="SUPFAM" id="SSF56672">
    <property type="entry name" value="DNA/RNA polymerases"/>
    <property type="match status" value="1"/>
</dbReference>
<dbReference type="InterPro" id="IPR000477">
    <property type="entry name" value="RT_dom"/>
</dbReference>
<gene>
    <name evidence="2" type="ORF">Vau01_096090</name>
</gene>
<keyword evidence="2" id="KW-0548">Nucleotidyltransferase</keyword>
<dbReference type="PROSITE" id="PS50878">
    <property type="entry name" value="RT_POL"/>
    <property type="match status" value="1"/>
</dbReference>
<keyword evidence="2" id="KW-0808">Transferase</keyword>
<dbReference type="AlphaFoldDB" id="A0A8J3ZIN5"/>
<dbReference type="Proteomes" id="UP000612585">
    <property type="component" value="Unassembled WGS sequence"/>
</dbReference>
<proteinExistence type="predicted"/>
<evidence type="ECO:0000313" key="2">
    <source>
        <dbReference type="EMBL" id="GIJ62093.1"/>
    </source>
</evidence>
<dbReference type="InterPro" id="IPR043502">
    <property type="entry name" value="DNA/RNA_pol_sf"/>
</dbReference>
<dbReference type="PANTHER" id="PTHR34047">
    <property type="entry name" value="NUCLEAR INTRON MATURASE 1, MITOCHONDRIAL-RELATED"/>
    <property type="match status" value="1"/>
</dbReference>